<comment type="caution">
    <text evidence="1">The sequence shown here is derived from an EMBL/GenBank/DDBJ whole genome shotgun (WGS) entry which is preliminary data.</text>
</comment>
<name>A0ACC0ZXX0_9ROSI</name>
<dbReference type="Proteomes" id="UP001164250">
    <property type="component" value="Chromosome 13"/>
</dbReference>
<proteinExistence type="predicted"/>
<evidence type="ECO:0000313" key="2">
    <source>
        <dbReference type="Proteomes" id="UP001164250"/>
    </source>
</evidence>
<dbReference type="EMBL" id="CM047909">
    <property type="protein sequence ID" value="KAJ0078968.1"/>
    <property type="molecule type" value="Genomic_DNA"/>
</dbReference>
<gene>
    <name evidence="1" type="ORF">Patl1_23929</name>
</gene>
<keyword evidence="2" id="KW-1185">Reference proteome</keyword>
<protein>
    <submittedName>
        <fullName evidence="1">Uncharacterized protein</fullName>
    </submittedName>
</protein>
<organism evidence="1 2">
    <name type="scientific">Pistacia atlantica</name>
    <dbReference type="NCBI Taxonomy" id="434234"/>
    <lineage>
        <taxon>Eukaryota</taxon>
        <taxon>Viridiplantae</taxon>
        <taxon>Streptophyta</taxon>
        <taxon>Embryophyta</taxon>
        <taxon>Tracheophyta</taxon>
        <taxon>Spermatophyta</taxon>
        <taxon>Magnoliopsida</taxon>
        <taxon>eudicotyledons</taxon>
        <taxon>Gunneridae</taxon>
        <taxon>Pentapetalae</taxon>
        <taxon>rosids</taxon>
        <taxon>malvids</taxon>
        <taxon>Sapindales</taxon>
        <taxon>Anacardiaceae</taxon>
        <taxon>Pistacia</taxon>
    </lineage>
</organism>
<evidence type="ECO:0000313" key="1">
    <source>
        <dbReference type="EMBL" id="KAJ0078968.1"/>
    </source>
</evidence>
<reference evidence="2" key="1">
    <citation type="journal article" date="2023" name="G3 (Bethesda)">
        <title>Genome assembly and association tests identify interacting loci associated with vigor, precocity, and sex in interspecific pistachio rootstocks.</title>
        <authorList>
            <person name="Palmer W."/>
            <person name="Jacygrad E."/>
            <person name="Sagayaradj S."/>
            <person name="Cavanaugh K."/>
            <person name="Han R."/>
            <person name="Bertier L."/>
            <person name="Beede B."/>
            <person name="Kafkas S."/>
            <person name="Golino D."/>
            <person name="Preece J."/>
            <person name="Michelmore R."/>
        </authorList>
    </citation>
    <scope>NUCLEOTIDE SEQUENCE [LARGE SCALE GENOMIC DNA]</scope>
</reference>
<accession>A0ACC0ZXX0</accession>
<sequence length="91" mass="10682">MAPLVETASEMSLGTDEYALQWAEIQRLPTFDRLRTSLFDKNGGKKVIDVTKLEAPEPHVFIEKRLKQIENDNLRLLRKIRERIDQQVLYN</sequence>